<organism evidence="4 5">
    <name type="scientific">Candidatus Kuenenbacteria bacterium CG10_big_fil_rev_8_21_14_0_10_36_11</name>
    <dbReference type="NCBI Taxonomy" id="1974618"/>
    <lineage>
        <taxon>Bacteria</taxon>
        <taxon>Candidatus Kueneniibacteriota</taxon>
    </lineage>
</organism>
<feature type="domain" description="Glycoside hydrolase family 57 N-terminal" evidence="3">
    <location>
        <begin position="23"/>
        <end position="251"/>
    </location>
</feature>
<dbReference type="InterPro" id="IPR004300">
    <property type="entry name" value="Glyco_hydro_57_N"/>
</dbReference>
<keyword evidence="2" id="KW-0119">Carbohydrate metabolism</keyword>
<sequence length="385" mass="44929">MINWINFLHFYQPPNSSVQEVQKITTECYQPWADFLDCRRDLHVTINFTACLAQALAQIGQQKLLNRFAKAAARGQIEFFDSAAFHPILPLMPKDEINRQICINRDINQKLFGHAYQPQGFYLPEMAYDYGTAQIIKKHGYQYIILDQIAFDGTLSTKIDGQLKYKIKNIGLGVIFRQRAMSRSLVPQTIEQQIIGKEKNEEQNLITATDGELYGHHYLDWLPIYERLLARKSIRTMTIAEYWQKLSAEKTVAPKKCSWESTQAELKKGQPYILWQNPKNKIQKYLWQLTYLALDLVNGRPNDSNHYAARLHLERGLASCTFWWASKKDFQLFSAIAWHPEMVEKGARDLLNAIRSLEKVSKAEKIKAEKKFTKIRELIWTTHWQ</sequence>
<reference evidence="5" key="1">
    <citation type="submission" date="2017-09" db="EMBL/GenBank/DDBJ databases">
        <title>Depth-based differentiation of microbial function through sediment-hosted aquifers and enrichment of novel symbionts in the deep terrestrial subsurface.</title>
        <authorList>
            <person name="Probst A.J."/>
            <person name="Ladd B."/>
            <person name="Jarett J.K."/>
            <person name="Geller-Mcgrath D.E."/>
            <person name="Sieber C.M.K."/>
            <person name="Emerson J.B."/>
            <person name="Anantharaman K."/>
            <person name="Thomas B.C."/>
            <person name="Malmstrom R."/>
            <person name="Stieglmeier M."/>
            <person name="Klingl A."/>
            <person name="Woyke T."/>
            <person name="Ryan C.M."/>
            <person name="Banfield J.F."/>
        </authorList>
    </citation>
    <scope>NUCLEOTIDE SEQUENCE [LARGE SCALE GENOMIC DNA]</scope>
</reference>
<dbReference type="PANTHER" id="PTHR36306">
    <property type="entry name" value="ALPHA-AMYLASE-RELATED-RELATED"/>
    <property type="match status" value="1"/>
</dbReference>
<dbReference type="Pfam" id="PF03065">
    <property type="entry name" value="Glyco_hydro_57"/>
    <property type="match status" value="1"/>
</dbReference>
<evidence type="ECO:0000313" key="5">
    <source>
        <dbReference type="Proteomes" id="UP000231464"/>
    </source>
</evidence>
<dbReference type="AlphaFoldDB" id="A0A2M6WB63"/>
<comment type="similarity">
    <text evidence="1">Belongs to the glycosyl hydrolase 57 family.</text>
</comment>
<dbReference type="GO" id="GO:0005975">
    <property type="term" value="P:carbohydrate metabolic process"/>
    <property type="evidence" value="ECO:0007669"/>
    <property type="project" value="InterPro"/>
</dbReference>
<dbReference type="PANTHER" id="PTHR36306:SF1">
    <property type="entry name" value="ALPHA-AMYLASE-RELATED"/>
    <property type="match status" value="1"/>
</dbReference>
<dbReference type="Proteomes" id="UP000231464">
    <property type="component" value="Unassembled WGS sequence"/>
</dbReference>
<dbReference type="EMBL" id="PFBP01000013">
    <property type="protein sequence ID" value="PIT90011.1"/>
    <property type="molecule type" value="Genomic_DNA"/>
</dbReference>
<gene>
    <name evidence="4" type="ORF">COU23_00870</name>
</gene>
<evidence type="ECO:0000256" key="1">
    <source>
        <dbReference type="ARBA" id="ARBA00006821"/>
    </source>
</evidence>
<dbReference type="InterPro" id="IPR052046">
    <property type="entry name" value="GH57_Enzymes"/>
</dbReference>
<evidence type="ECO:0000259" key="3">
    <source>
        <dbReference type="Pfam" id="PF03065"/>
    </source>
</evidence>
<evidence type="ECO:0000313" key="4">
    <source>
        <dbReference type="EMBL" id="PIT90011.1"/>
    </source>
</evidence>
<proteinExistence type="inferred from homology"/>
<dbReference type="Gene3D" id="3.20.110.20">
    <property type="match status" value="1"/>
</dbReference>
<accession>A0A2M6WB63</accession>
<name>A0A2M6WB63_9BACT</name>
<evidence type="ECO:0000256" key="2">
    <source>
        <dbReference type="ARBA" id="ARBA00023277"/>
    </source>
</evidence>
<dbReference type="GO" id="GO:0003824">
    <property type="term" value="F:catalytic activity"/>
    <property type="evidence" value="ECO:0007669"/>
    <property type="project" value="InterPro"/>
</dbReference>
<dbReference type="InterPro" id="IPR011330">
    <property type="entry name" value="Glyco_hydro/deAcase_b/a-brl"/>
</dbReference>
<protein>
    <recommendedName>
        <fullName evidence="3">Glycoside hydrolase family 57 N-terminal domain-containing protein</fullName>
    </recommendedName>
</protein>
<comment type="caution">
    <text evidence="4">The sequence shown here is derived from an EMBL/GenBank/DDBJ whole genome shotgun (WGS) entry which is preliminary data.</text>
</comment>
<dbReference type="SUPFAM" id="SSF88713">
    <property type="entry name" value="Glycoside hydrolase/deacetylase"/>
    <property type="match status" value="1"/>
</dbReference>